<keyword evidence="1" id="KW-0472">Membrane</keyword>
<reference evidence="2" key="1">
    <citation type="journal article" date="2014" name="Int. J. Syst. Evol. Microbiol.">
        <title>Complete genome sequence of Corynebacterium casei LMG S-19264T (=DSM 44701T), isolated from a smear-ripened cheese.</title>
        <authorList>
            <consortium name="US DOE Joint Genome Institute (JGI-PGF)"/>
            <person name="Walter F."/>
            <person name="Albersmeier A."/>
            <person name="Kalinowski J."/>
            <person name="Ruckert C."/>
        </authorList>
    </citation>
    <scope>NUCLEOTIDE SEQUENCE</scope>
    <source>
        <strain evidence="2">KCTC 23430</strain>
    </source>
</reference>
<evidence type="ECO:0000256" key="1">
    <source>
        <dbReference type="SAM" id="Phobius"/>
    </source>
</evidence>
<evidence type="ECO:0000313" key="2">
    <source>
        <dbReference type="EMBL" id="GHD27026.1"/>
    </source>
</evidence>
<dbReference type="Proteomes" id="UP000644693">
    <property type="component" value="Unassembled WGS sequence"/>
</dbReference>
<organism evidence="2 3">
    <name type="scientific">Parahalioglobus pacificus</name>
    <dbReference type="NCBI Taxonomy" id="930806"/>
    <lineage>
        <taxon>Bacteria</taxon>
        <taxon>Pseudomonadati</taxon>
        <taxon>Pseudomonadota</taxon>
        <taxon>Gammaproteobacteria</taxon>
        <taxon>Cellvibrionales</taxon>
        <taxon>Halieaceae</taxon>
        <taxon>Parahalioglobus</taxon>
    </lineage>
</organism>
<accession>A0A918XD06</accession>
<comment type="caution">
    <text evidence="2">The sequence shown here is derived from an EMBL/GenBank/DDBJ whole genome shotgun (WGS) entry which is preliminary data.</text>
</comment>
<feature type="transmembrane region" description="Helical" evidence="1">
    <location>
        <begin position="21"/>
        <end position="48"/>
    </location>
</feature>
<dbReference type="RefSeq" id="WP_189474817.1">
    <property type="nucleotide sequence ID" value="NZ_BMYM01000001.1"/>
</dbReference>
<keyword evidence="1" id="KW-1133">Transmembrane helix</keyword>
<evidence type="ECO:0000313" key="3">
    <source>
        <dbReference type="Proteomes" id="UP000644693"/>
    </source>
</evidence>
<sequence>MTIRPRKSQRIQGDDQVLVYAGLFLICAGVSAMGGGALGLLSFIPAVAVAEVLRRLPDAAAEA</sequence>
<dbReference type="AlphaFoldDB" id="A0A918XD06"/>
<keyword evidence="1" id="KW-0812">Transmembrane</keyword>
<dbReference type="EMBL" id="BMYM01000001">
    <property type="protein sequence ID" value="GHD27026.1"/>
    <property type="molecule type" value="Genomic_DNA"/>
</dbReference>
<name>A0A918XD06_9GAMM</name>
<proteinExistence type="predicted"/>
<keyword evidence="3" id="KW-1185">Reference proteome</keyword>
<reference evidence="2" key="2">
    <citation type="submission" date="2020-09" db="EMBL/GenBank/DDBJ databases">
        <authorList>
            <person name="Sun Q."/>
            <person name="Kim S."/>
        </authorList>
    </citation>
    <scope>NUCLEOTIDE SEQUENCE</scope>
    <source>
        <strain evidence="2">KCTC 23430</strain>
    </source>
</reference>
<gene>
    <name evidence="2" type="ORF">GCM10007053_04800</name>
</gene>
<protein>
    <submittedName>
        <fullName evidence="2">Uncharacterized protein</fullName>
    </submittedName>
</protein>